<proteinExistence type="predicted"/>
<dbReference type="RefSeq" id="WP_146227580.1">
    <property type="nucleotide sequence ID" value="NZ_JAHBRY010000001.1"/>
</dbReference>
<sequence>MRMFICQKNIENYLRLLQSELSESQRMQIEALLAAEQKNLEALQHARARTKLTLGDAPVNFAAARPTGAPRRAP</sequence>
<reference evidence="1 2" key="1">
    <citation type="submission" date="2018-05" db="EMBL/GenBank/DDBJ databases">
        <title>Genomic Encyclopedia of Type Strains, Phase IV (KMG-IV): sequencing the most valuable type-strain genomes for metagenomic binning, comparative biology and taxonomic classification.</title>
        <authorList>
            <person name="Goeker M."/>
        </authorList>
    </citation>
    <scope>NUCLEOTIDE SEQUENCE [LARGE SCALE GENOMIC DNA]</scope>
    <source>
        <strain evidence="1 2">DSM 6462</strain>
    </source>
</reference>
<evidence type="ECO:0000313" key="1">
    <source>
        <dbReference type="EMBL" id="PXW52448.1"/>
    </source>
</evidence>
<dbReference type="AlphaFoldDB" id="A0A2V3TW09"/>
<protein>
    <submittedName>
        <fullName evidence="1">Uncharacterized protein</fullName>
    </submittedName>
</protein>
<organism evidence="1 2">
    <name type="scientific">Chelatococcus asaccharovorans</name>
    <dbReference type="NCBI Taxonomy" id="28210"/>
    <lineage>
        <taxon>Bacteria</taxon>
        <taxon>Pseudomonadati</taxon>
        <taxon>Pseudomonadota</taxon>
        <taxon>Alphaproteobacteria</taxon>
        <taxon>Hyphomicrobiales</taxon>
        <taxon>Chelatococcaceae</taxon>
        <taxon>Chelatococcus</taxon>
    </lineage>
</organism>
<evidence type="ECO:0000313" key="2">
    <source>
        <dbReference type="Proteomes" id="UP000248021"/>
    </source>
</evidence>
<name>A0A2V3TW09_9HYPH</name>
<gene>
    <name evidence="1" type="ORF">C7450_11621</name>
</gene>
<accession>A0A2V3TW09</accession>
<dbReference type="Proteomes" id="UP000248021">
    <property type="component" value="Unassembled WGS sequence"/>
</dbReference>
<dbReference type="EMBL" id="QJJK01000016">
    <property type="protein sequence ID" value="PXW52448.1"/>
    <property type="molecule type" value="Genomic_DNA"/>
</dbReference>
<comment type="caution">
    <text evidence="1">The sequence shown here is derived from an EMBL/GenBank/DDBJ whole genome shotgun (WGS) entry which is preliminary data.</text>
</comment>
<keyword evidence="2" id="KW-1185">Reference proteome</keyword>